<feature type="region of interest" description="Disordered" evidence="1">
    <location>
        <begin position="1"/>
        <end position="27"/>
    </location>
</feature>
<dbReference type="EMBL" id="JAULSR010000002">
    <property type="protein sequence ID" value="KAK0629996.1"/>
    <property type="molecule type" value="Genomic_DNA"/>
</dbReference>
<evidence type="ECO:0000256" key="1">
    <source>
        <dbReference type="SAM" id="MobiDB-lite"/>
    </source>
</evidence>
<organism evidence="2 3">
    <name type="scientific">Bombardia bombarda</name>
    <dbReference type="NCBI Taxonomy" id="252184"/>
    <lineage>
        <taxon>Eukaryota</taxon>
        <taxon>Fungi</taxon>
        <taxon>Dikarya</taxon>
        <taxon>Ascomycota</taxon>
        <taxon>Pezizomycotina</taxon>
        <taxon>Sordariomycetes</taxon>
        <taxon>Sordariomycetidae</taxon>
        <taxon>Sordariales</taxon>
        <taxon>Lasiosphaeriaceae</taxon>
        <taxon>Bombardia</taxon>
    </lineage>
</organism>
<comment type="caution">
    <text evidence="2">The sequence shown here is derived from an EMBL/GenBank/DDBJ whole genome shotgun (WGS) entry which is preliminary data.</text>
</comment>
<keyword evidence="3" id="KW-1185">Reference proteome</keyword>
<dbReference type="AlphaFoldDB" id="A0AA39XAB1"/>
<name>A0AA39XAB1_9PEZI</name>
<protein>
    <submittedName>
        <fullName evidence="2">Uncharacterized protein</fullName>
    </submittedName>
</protein>
<evidence type="ECO:0000313" key="2">
    <source>
        <dbReference type="EMBL" id="KAK0629996.1"/>
    </source>
</evidence>
<feature type="compositionally biased region" description="Basic residues" evidence="1">
    <location>
        <begin position="1"/>
        <end position="14"/>
    </location>
</feature>
<sequence>QLTAGQRHRDKWHRTYGQEDTVRPGGDGTWMAPVTRCLKRVTGHSFPTDSACYSRII</sequence>
<proteinExistence type="predicted"/>
<feature type="non-terminal residue" evidence="2">
    <location>
        <position position="1"/>
    </location>
</feature>
<gene>
    <name evidence="2" type="ORF">B0T17DRAFT_527229</name>
</gene>
<accession>A0AA39XAB1</accession>
<evidence type="ECO:0000313" key="3">
    <source>
        <dbReference type="Proteomes" id="UP001174934"/>
    </source>
</evidence>
<reference evidence="2" key="1">
    <citation type="submission" date="2023-06" db="EMBL/GenBank/DDBJ databases">
        <title>Genome-scale phylogeny and comparative genomics of the fungal order Sordariales.</title>
        <authorList>
            <consortium name="Lawrence Berkeley National Laboratory"/>
            <person name="Hensen N."/>
            <person name="Bonometti L."/>
            <person name="Westerberg I."/>
            <person name="Brannstrom I.O."/>
            <person name="Guillou S."/>
            <person name="Cros-Aarteil S."/>
            <person name="Calhoun S."/>
            <person name="Haridas S."/>
            <person name="Kuo A."/>
            <person name="Mondo S."/>
            <person name="Pangilinan J."/>
            <person name="Riley R."/>
            <person name="LaButti K."/>
            <person name="Andreopoulos B."/>
            <person name="Lipzen A."/>
            <person name="Chen C."/>
            <person name="Yanf M."/>
            <person name="Daum C."/>
            <person name="Ng V."/>
            <person name="Clum A."/>
            <person name="Steindorff A."/>
            <person name="Ohm R."/>
            <person name="Martin F."/>
            <person name="Silar P."/>
            <person name="Natvig D."/>
            <person name="Lalanne C."/>
            <person name="Gautier V."/>
            <person name="Ament-velasquez S.L."/>
            <person name="Kruys A."/>
            <person name="Hutchinson M.I."/>
            <person name="Powell A.J."/>
            <person name="Barry K."/>
            <person name="Miller A.N."/>
            <person name="Grigoriev I.V."/>
            <person name="Debuchy R."/>
            <person name="Gladieux P."/>
            <person name="Thoren M.H."/>
            <person name="Johannesson H."/>
        </authorList>
    </citation>
    <scope>NUCLEOTIDE SEQUENCE</scope>
    <source>
        <strain evidence="2">SMH3391-2</strain>
    </source>
</reference>
<dbReference type="Proteomes" id="UP001174934">
    <property type="component" value="Unassembled WGS sequence"/>
</dbReference>